<accession>A0A1X7TBI5</accession>
<dbReference type="InterPro" id="IPR043128">
    <property type="entry name" value="Rev_trsase/Diguanyl_cyclase"/>
</dbReference>
<dbReference type="EnsemblMetazoa" id="Aqu2.1.11928_001">
    <property type="protein sequence ID" value="Aqu2.1.11928_001"/>
    <property type="gene ID" value="Aqu2.1.11928"/>
</dbReference>
<evidence type="ECO:0000313" key="1">
    <source>
        <dbReference type="EnsemblMetazoa" id="Aqu2.1.11928_001"/>
    </source>
</evidence>
<dbReference type="PANTHER" id="PTHR37984">
    <property type="entry name" value="PROTEIN CBG26694"/>
    <property type="match status" value="1"/>
</dbReference>
<organism evidence="1">
    <name type="scientific">Amphimedon queenslandica</name>
    <name type="common">Sponge</name>
    <dbReference type="NCBI Taxonomy" id="400682"/>
    <lineage>
        <taxon>Eukaryota</taxon>
        <taxon>Metazoa</taxon>
        <taxon>Porifera</taxon>
        <taxon>Demospongiae</taxon>
        <taxon>Heteroscleromorpha</taxon>
        <taxon>Haplosclerida</taxon>
        <taxon>Niphatidae</taxon>
        <taxon>Amphimedon</taxon>
    </lineage>
</organism>
<dbReference type="AlphaFoldDB" id="A0A1X7TBI5"/>
<dbReference type="InParanoid" id="A0A1X7TBI5"/>
<name>A0A1X7TBI5_AMPQE</name>
<dbReference type="STRING" id="400682.A0A1X7TBI5"/>
<evidence type="ECO:0008006" key="2">
    <source>
        <dbReference type="Google" id="ProtNLM"/>
    </source>
</evidence>
<sequence length="118" mass="13581">MGRDCNSHLTNIANVLHRLWDASLKVKPSKCNFLKKEVLFSGHVISDKGISTDKSKVDKIVSWPTHTNLQQLQQFLRLASYYRRFIKKFATISRPLHRLTEKKAPSIGHQTVLMPLLN</sequence>
<dbReference type="InterPro" id="IPR050951">
    <property type="entry name" value="Retrovirus_Pol_polyprotein"/>
</dbReference>
<reference evidence="1" key="1">
    <citation type="submission" date="2017-05" db="UniProtKB">
        <authorList>
            <consortium name="EnsemblMetazoa"/>
        </authorList>
    </citation>
    <scope>IDENTIFICATION</scope>
</reference>
<dbReference type="Gene3D" id="3.30.70.270">
    <property type="match status" value="2"/>
</dbReference>
<proteinExistence type="predicted"/>
<dbReference type="SUPFAM" id="SSF56672">
    <property type="entry name" value="DNA/RNA polymerases"/>
    <property type="match status" value="1"/>
</dbReference>
<dbReference type="InterPro" id="IPR043502">
    <property type="entry name" value="DNA/RNA_pol_sf"/>
</dbReference>
<dbReference type="PANTHER" id="PTHR37984:SF5">
    <property type="entry name" value="PROTEIN NYNRIN-LIKE"/>
    <property type="match status" value="1"/>
</dbReference>
<protein>
    <recommendedName>
        <fullName evidence="2">Reverse transcriptase domain-containing protein</fullName>
    </recommendedName>
</protein>